<proteinExistence type="predicted"/>
<dbReference type="EMBL" id="GGEC01022882">
    <property type="protein sequence ID" value="MBX03366.1"/>
    <property type="molecule type" value="Transcribed_RNA"/>
</dbReference>
<organism evidence="1">
    <name type="scientific">Rhizophora mucronata</name>
    <name type="common">Asiatic mangrove</name>
    <dbReference type="NCBI Taxonomy" id="61149"/>
    <lineage>
        <taxon>Eukaryota</taxon>
        <taxon>Viridiplantae</taxon>
        <taxon>Streptophyta</taxon>
        <taxon>Embryophyta</taxon>
        <taxon>Tracheophyta</taxon>
        <taxon>Spermatophyta</taxon>
        <taxon>Magnoliopsida</taxon>
        <taxon>eudicotyledons</taxon>
        <taxon>Gunneridae</taxon>
        <taxon>Pentapetalae</taxon>
        <taxon>rosids</taxon>
        <taxon>fabids</taxon>
        <taxon>Malpighiales</taxon>
        <taxon>Rhizophoraceae</taxon>
        <taxon>Rhizophora</taxon>
    </lineage>
</organism>
<reference evidence="1" key="1">
    <citation type="submission" date="2018-02" db="EMBL/GenBank/DDBJ databases">
        <title>Rhizophora mucronata_Transcriptome.</title>
        <authorList>
            <person name="Meera S.P."/>
            <person name="Sreeshan A."/>
            <person name="Augustine A."/>
        </authorList>
    </citation>
    <scope>NUCLEOTIDE SEQUENCE</scope>
    <source>
        <tissue evidence="1">Leaf</tissue>
    </source>
</reference>
<evidence type="ECO:0000313" key="1">
    <source>
        <dbReference type="EMBL" id="MBX03366.1"/>
    </source>
</evidence>
<name>A0A2P2KCB3_RHIMU</name>
<protein>
    <submittedName>
        <fullName evidence="1">PCI domain-containing protein 2-like</fullName>
    </submittedName>
</protein>
<accession>A0A2P2KCB3</accession>
<sequence>MEAMVNEKAPHTLIISVDSTDILHPSTRITGAPYNTTEAQQKWYNESQANQIHKIRRHPFMSLACPLLPGWLTLIYQRHLHHLYELTGLPFNLGKGSCLLNTTTLLLWAK</sequence>
<dbReference type="AlphaFoldDB" id="A0A2P2KCB3"/>